<evidence type="ECO:0000313" key="7">
    <source>
        <dbReference type="Proteomes" id="UP000571324"/>
    </source>
</evidence>
<dbReference type="SMART" id="SM00033">
    <property type="entry name" value="CH"/>
    <property type="match status" value="1"/>
</dbReference>
<evidence type="ECO:0000313" key="6">
    <source>
        <dbReference type="EMBL" id="NWV24786.1"/>
    </source>
</evidence>
<evidence type="ECO:0000256" key="1">
    <source>
        <dbReference type="ARBA" id="ARBA00022553"/>
    </source>
</evidence>
<feature type="region of interest" description="Disordered" evidence="4">
    <location>
        <begin position="85"/>
        <end position="113"/>
    </location>
</feature>
<sequence>MAGEIEDPNGREARTDCGGLERYEETLRSALREIRGDVRLFEQGVGRQVEEVLRLAGPLARAVSELQRENRRLREQLERLSRRVDALGNSAGLPPEPVSGEVESQRPAGAGSREPACAELAVAGRSRSVDLDDHRKPEFRRVFSSSVIENGHRSSSSGRAKVTSHDPTSFHVSRSASPEAHAPAVALRMPRLSVTAVTGTSEKFSADDVRLTGTATASTAREECFCATASRLFCFCIENATSVTESVSTANYGLRSGTKSSESALDDDRDVTPGSHSPPPTVRHRIERRRELVRSQTLPRTSETQARKALLEKFERNDGKGKGESRAKLKRSLSFGVASASSIKQILLDWCRSKTVGYEHVDLQNFSSSWNDGMAFCALVHSFFPEAFDYDRLDPANRKQNFELAFTMAEKMAHCDRLIEVEDMMAMGHKPDPMCVFTYVQSLYSHLRRFE</sequence>
<dbReference type="SUPFAM" id="SSF47576">
    <property type="entry name" value="Calponin-homology domain, CH-domain"/>
    <property type="match status" value="1"/>
</dbReference>
<dbReference type="PROSITE" id="PS50021">
    <property type="entry name" value="CH"/>
    <property type="match status" value="1"/>
</dbReference>
<comment type="similarity">
    <text evidence="3">Belongs to the smoothelin family.</text>
</comment>
<name>A0A7K6DCW7_9PASS</name>
<keyword evidence="2" id="KW-0175">Coiled coil</keyword>
<dbReference type="PANTHER" id="PTHR23167">
    <property type="entry name" value="CALPONIN HOMOLOGY DOMAIN-CONTAINING PROTEIN DDB_G0272472-RELATED"/>
    <property type="match status" value="1"/>
</dbReference>
<dbReference type="EMBL" id="VZRL01004257">
    <property type="protein sequence ID" value="NWV24786.1"/>
    <property type="molecule type" value="Genomic_DNA"/>
</dbReference>
<proteinExistence type="inferred from homology"/>
<feature type="region of interest" description="Disordered" evidence="4">
    <location>
        <begin position="150"/>
        <end position="183"/>
    </location>
</feature>
<dbReference type="FunFam" id="1.10.418.10:FF:000009">
    <property type="entry name" value="smoothelin isoform X2"/>
    <property type="match status" value="1"/>
</dbReference>
<organism evidence="6 7">
    <name type="scientific">Origma solitaria</name>
    <dbReference type="NCBI Taxonomy" id="720586"/>
    <lineage>
        <taxon>Eukaryota</taxon>
        <taxon>Metazoa</taxon>
        <taxon>Chordata</taxon>
        <taxon>Craniata</taxon>
        <taxon>Vertebrata</taxon>
        <taxon>Euteleostomi</taxon>
        <taxon>Archelosauria</taxon>
        <taxon>Archosauria</taxon>
        <taxon>Dinosauria</taxon>
        <taxon>Saurischia</taxon>
        <taxon>Theropoda</taxon>
        <taxon>Coelurosauria</taxon>
        <taxon>Aves</taxon>
        <taxon>Neognathae</taxon>
        <taxon>Neoaves</taxon>
        <taxon>Telluraves</taxon>
        <taxon>Australaves</taxon>
        <taxon>Passeriformes</taxon>
        <taxon>Meliphagoidea</taxon>
        <taxon>Acanthizidae</taxon>
        <taxon>Origma</taxon>
    </lineage>
</organism>
<accession>A0A7K6DCW7</accession>
<reference evidence="6 7" key="1">
    <citation type="submission" date="2019-09" db="EMBL/GenBank/DDBJ databases">
        <title>Bird 10,000 Genomes (B10K) Project - Family phase.</title>
        <authorList>
            <person name="Zhang G."/>
        </authorList>
    </citation>
    <scope>NUCLEOTIDE SEQUENCE [LARGE SCALE GENOMIC DNA]</scope>
    <source>
        <strain evidence="6">B10K-DU-029-52</strain>
    </source>
</reference>
<dbReference type="Gene3D" id="1.10.418.10">
    <property type="entry name" value="Calponin-like domain"/>
    <property type="match status" value="1"/>
</dbReference>
<gene>
    <name evidence="6" type="primary">Smtnl2</name>
    <name evidence="6" type="ORF">ORISOL_R10039</name>
</gene>
<dbReference type="InterPro" id="IPR036872">
    <property type="entry name" value="CH_dom_sf"/>
</dbReference>
<protein>
    <submittedName>
        <fullName evidence="6">SMTL2 protein</fullName>
    </submittedName>
</protein>
<keyword evidence="1" id="KW-0597">Phosphoprotein</keyword>
<feature type="compositionally biased region" description="Polar residues" evidence="4">
    <location>
        <begin position="165"/>
        <end position="176"/>
    </location>
</feature>
<dbReference type="Proteomes" id="UP000571324">
    <property type="component" value="Unassembled WGS sequence"/>
</dbReference>
<evidence type="ECO:0000256" key="2">
    <source>
        <dbReference type="ARBA" id="ARBA00023054"/>
    </source>
</evidence>
<dbReference type="PANTHER" id="PTHR23167:SF37">
    <property type="entry name" value="SMOOTHELIN-LIKE PROTEIN 2"/>
    <property type="match status" value="1"/>
</dbReference>
<dbReference type="Pfam" id="PF00307">
    <property type="entry name" value="CH"/>
    <property type="match status" value="1"/>
</dbReference>
<evidence type="ECO:0000256" key="3">
    <source>
        <dbReference type="ARBA" id="ARBA00061655"/>
    </source>
</evidence>
<evidence type="ECO:0000259" key="5">
    <source>
        <dbReference type="PROSITE" id="PS50021"/>
    </source>
</evidence>
<comment type="caution">
    <text evidence="6">The sequence shown here is derived from an EMBL/GenBank/DDBJ whole genome shotgun (WGS) entry which is preliminary data.</text>
</comment>
<feature type="non-terminal residue" evidence="6">
    <location>
        <position position="1"/>
    </location>
</feature>
<dbReference type="InterPro" id="IPR001715">
    <property type="entry name" value="CH_dom"/>
</dbReference>
<dbReference type="AlphaFoldDB" id="A0A7K6DCW7"/>
<feature type="compositionally biased region" description="Polar residues" evidence="4">
    <location>
        <begin position="253"/>
        <end position="263"/>
    </location>
</feature>
<dbReference type="InterPro" id="IPR050540">
    <property type="entry name" value="F-actin_Monoox_Mical"/>
</dbReference>
<evidence type="ECO:0000256" key="4">
    <source>
        <dbReference type="SAM" id="MobiDB-lite"/>
    </source>
</evidence>
<feature type="domain" description="Calponin-homology (CH)" evidence="5">
    <location>
        <begin position="341"/>
        <end position="448"/>
    </location>
</feature>
<dbReference type="OrthoDB" id="21607at2759"/>
<feature type="region of interest" description="Disordered" evidence="4">
    <location>
        <begin position="253"/>
        <end position="285"/>
    </location>
</feature>
<feature type="non-terminal residue" evidence="6">
    <location>
        <position position="451"/>
    </location>
</feature>
<keyword evidence="7" id="KW-1185">Reference proteome</keyword>